<sequence length="172" mass="18979">MLVMQEQMSDIVQRISSCEESQQKALEEDARLKGDVAAAFAAAQGADRSEATEAQAVAALRSRRHQIQSALQQTKVEIASQKRSAEQDWSQVSGLEELLEAGQVKLNRCTVELQALQKLQSAKTSPLAIGGSRESQTSRLKELVEQRYAKVGELDAEQQRLKAEVLDLRGMK</sequence>
<dbReference type="EMBL" id="CAXAMN010021307">
    <property type="protein sequence ID" value="CAK9057790.1"/>
    <property type="molecule type" value="Genomic_DNA"/>
</dbReference>
<keyword evidence="2" id="KW-1185">Reference proteome</keyword>
<gene>
    <name evidence="1" type="ORF">CCMP2556_LOCUS28493</name>
</gene>
<comment type="caution">
    <text evidence="1">The sequence shown here is derived from an EMBL/GenBank/DDBJ whole genome shotgun (WGS) entry which is preliminary data.</text>
</comment>
<reference evidence="1 2" key="1">
    <citation type="submission" date="2024-02" db="EMBL/GenBank/DDBJ databases">
        <authorList>
            <person name="Chen Y."/>
            <person name="Shah S."/>
            <person name="Dougan E. K."/>
            <person name="Thang M."/>
            <person name="Chan C."/>
        </authorList>
    </citation>
    <scope>NUCLEOTIDE SEQUENCE [LARGE SCALE GENOMIC DNA]</scope>
</reference>
<organism evidence="1 2">
    <name type="scientific">Durusdinium trenchii</name>
    <dbReference type="NCBI Taxonomy" id="1381693"/>
    <lineage>
        <taxon>Eukaryota</taxon>
        <taxon>Sar</taxon>
        <taxon>Alveolata</taxon>
        <taxon>Dinophyceae</taxon>
        <taxon>Suessiales</taxon>
        <taxon>Symbiodiniaceae</taxon>
        <taxon>Durusdinium</taxon>
    </lineage>
</organism>
<name>A0ABP0N1W7_9DINO</name>
<evidence type="ECO:0000313" key="2">
    <source>
        <dbReference type="Proteomes" id="UP001642484"/>
    </source>
</evidence>
<evidence type="ECO:0000313" key="1">
    <source>
        <dbReference type="EMBL" id="CAK9057790.1"/>
    </source>
</evidence>
<protein>
    <submittedName>
        <fullName evidence="1">Uncharacterized protein</fullName>
    </submittedName>
</protein>
<dbReference type="Proteomes" id="UP001642484">
    <property type="component" value="Unassembled WGS sequence"/>
</dbReference>
<accession>A0ABP0N1W7</accession>
<proteinExistence type="predicted"/>